<dbReference type="GO" id="GO:0006004">
    <property type="term" value="P:fucose metabolic process"/>
    <property type="evidence" value="ECO:0007669"/>
    <property type="project" value="UniProtKB-KW"/>
</dbReference>
<evidence type="ECO:0000256" key="7">
    <source>
        <dbReference type="SAM" id="Phobius"/>
    </source>
</evidence>
<evidence type="ECO:0000313" key="9">
    <source>
        <dbReference type="Proteomes" id="UP000593562"/>
    </source>
</evidence>
<evidence type="ECO:0000256" key="5">
    <source>
        <dbReference type="ARBA" id="ARBA00023277"/>
    </source>
</evidence>
<protein>
    <recommendedName>
        <fullName evidence="6">O-fucosyltransferase family protein</fullName>
    </recommendedName>
</protein>
<dbReference type="FunCoup" id="A0A7J7C6Q2">
    <property type="interactions" value="3500"/>
</dbReference>
<dbReference type="CDD" id="cd11299">
    <property type="entry name" value="O-FucT_plant"/>
    <property type="match status" value="1"/>
</dbReference>
<dbReference type="OrthoDB" id="1882547at2759"/>
<evidence type="ECO:0000256" key="1">
    <source>
        <dbReference type="ARBA" id="ARBA00007737"/>
    </source>
</evidence>
<dbReference type="InParanoid" id="A0A7J7C6Q2"/>
<dbReference type="InterPro" id="IPR024709">
    <property type="entry name" value="FucosylTrfase_pln"/>
</dbReference>
<accession>A0A7J7C6Q2</accession>
<dbReference type="InterPro" id="IPR019378">
    <property type="entry name" value="GDP-Fuc_O-FucTrfase"/>
</dbReference>
<keyword evidence="9" id="KW-1185">Reference proteome</keyword>
<keyword evidence="3" id="KW-0808">Transferase</keyword>
<evidence type="ECO:0000256" key="2">
    <source>
        <dbReference type="ARBA" id="ARBA00022676"/>
    </source>
</evidence>
<keyword evidence="7" id="KW-0472">Membrane</keyword>
<keyword evidence="7" id="KW-1133">Transmembrane helix</keyword>
<dbReference type="EMBL" id="JAAARO010000020">
    <property type="protein sequence ID" value="KAF5729843.1"/>
    <property type="molecule type" value="Genomic_DNA"/>
</dbReference>
<comment type="similarity">
    <text evidence="1">Belongs to the glycosyltransferase GT106 family.</text>
</comment>
<sequence length="561" mass="64735">MGVAKSWRFSLISANLALLQQQNGYKNGGSNKQNVCWRWKWRWRSSSSHLQRRKISWPLVCGLMLFVLGLISLFTGHLASDLEWYSPGIVKRSIFPISDGARRESIDIWKSKYSKHFYACSERGPRFAPAVRERSSNGYLLIGTSGGLNQQRTGITDAVVVARILNATLVVPELDHHSYWKDDSDFVNIFDVDWFIASLAKDVTTVKRVPDKVMRSMDKPPYSMRVPRKSSPEYYIDQVLPVLLRRQVVQLTKFDFRLANDLDKDLQKLRCRVNYHALRFRKPIRVLGQRLVMSMRQMAKRYIAVHLRFEPDMLAFSGCYYGGGDKERYELGEIRKRWATLPDLSADGERKRGKCPLTPEEVGLMLRALGFTNDTFLYVASGEIYGGERTLRPLRELFPNFYTKEMLVNEELKPFLSYSSRLAAIDYIVCDESDVFVTNNNGNMAKILAGRRRYMGHKRTIRPNAKRLSALFMARDQMDWDTFAKKVKSGQRGFMGEPDEIRPGRGEFHEYPHPCICKKPFSNEGDRFTKGKRSVQRLKKGSKSKALISEEYNEADELFAD</sequence>
<reference evidence="8 9" key="1">
    <citation type="journal article" date="2020" name="Nat. Commun.">
        <title>Genome of Tripterygium wilfordii and identification of cytochrome P450 involved in triptolide biosynthesis.</title>
        <authorList>
            <person name="Tu L."/>
            <person name="Su P."/>
            <person name="Zhang Z."/>
            <person name="Gao L."/>
            <person name="Wang J."/>
            <person name="Hu T."/>
            <person name="Zhou J."/>
            <person name="Zhang Y."/>
            <person name="Zhao Y."/>
            <person name="Liu Y."/>
            <person name="Song Y."/>
            <person name="Tong Y."/>
            <person name="Lu Y."/>
            <person name="Yang J."/>
            <person name="Xu C."/>
            <person name="Jia M."/>
            <person name="Peters R.J."/>
            <person name="Huang L."/>
            <person name="Gao W."/>
        </authorList>
    </citation>
    <scope>NUCLEOTIDE SEQUENCE [LARGE SCALE GENOMIC DNA]</scope>
    <source>
        <strain evidence="9">cv. XIE 37</strain>
        <tissue evidence="8">Leaf</tissue>
    </source>
</reference>
<name>A0A7J7C6Q2_TRIWF</name>
<dbReference type="AlphaFoldDB" id="A0A7J7C6Q2"/>
<organism evidence="8 9">
    <name type="scientific">Tripterygium wilfordii</name>
    <name type="common">Thunder God vine</name>
    <dbReference type="NCBI Taxonomy" id="458696"/>
    <lineage>
        <taxon>Eukaryota</taxon>
        <taxon>Viridiplantae</taxon>
        <taxon>Streptophyta</taxon>
        <taxon>Embryophyta</taxon>
        <taxon>Tracheophyta</taxon>
        <taxon>Spermatophyta</taxon>
        <taxon>Magnoliopsida</taxon>
        <taxon>eudicotyledons</taxon>
        <taxon>Gunneridae</taxon>
        <taxon>Pentapetalae</taxon>
        <taxon>rosids</taxon>
        <taxon>fabids</taxon>
        <taxon>Celastrales</taxon>
        <taxon>Celastraceae</taxon>
        <taxon>Tripterygium</taxon>
    </lineage>
</organism>
<keyword evidence="7" id="KW-0812">Transmembrane</keyword>
<keyword evidence="5" id="KW-0119">Carbohydrate metabolism</keyword>
<dbReference type="PANTHER" id="PTHR31818">
    <property type="entry name" value="O-FUCOSYLTRANSFERASE 16"/>
    <property type="match status" value="1"/>
</dbReference>
<gene>
    <name evidence="8" type="ORF">HS088_TW20G00208</name>
</gene>
<evidence type="ECO:0000256" key="6">
    <source>
        <dbReference type="ARBA" id="ARBA00030350"/>
    </source>
</evidence>
<dbReference type="PANTHER" id="PTHR31818:SF3">
    <property type="entry name" value="O-FUCOSYLTRANSFERASE 29"/>
    <property type="match status" value="1"/>
</dbReference>
<keyword evidence="2" id="KW-0328">Glycosyltransferase</keyword>
<dbReference type="GO" id="GO:0016757">
    <property type="term" value="F:glycosyltransferase activity"/>
    <property type="evidence" value="ECO:0007669"/>
    <property type="project" value="UniProtKB-KW"/>
</dbReference>
<dbReference type="Proteomes" id="UP000593562">
    <property type="component" value="Unassembled WGS sequence"/>
</dbReference>
<feature type="transmembrane region" description="Helical" evidence="7">
    <location>
        <begin position="55"/>
        <end position="74"/>
    </location>
</feature>
<dbReference type="PIRSF" id="PIRSF009360">
    <property type="entry name" value="UCP009360"/>
    <property type="match status" value="1"/>
</dbReference>
<keyword evidence="4" id="KW-0294">Fucose metabolism</keyword>
<evidence type="ECO:0000256" key="4">
    <source>
        <dbReference type="ARBA" id="ARBA00023253"/>
    </source>
</evidence>
<comment type="caution">
    <text evidence="8">The sequence shown here is derived from an EMBL/GenBank/DDBJ whole genome shotgun (WGS) entry which is preliminary data.</text>
</comment>
<evidence type="ECO:0000313" key="8">
    <source>
        <dbReference type="EMBL" id="KAF5729843.1"/>
    </source>
</evidence>
<evidence type="ECO:0000256" key="3">
    <source>
        <dbReference type="ARBA" id="ARBA00022679"/>
    </source>
</evidence>
<proteinExistence type="inferred from homology"/>
<dbReference type="Pfam" id="PF10250">
    <property type="entry name" value="O-FucT"/>
    <property type="match status" value="1"/>
</dbReference>